<accession>A0A812N350</accession>
<gene>
    <name evidence="1" type="ORF">SNAT2548_LOCUS15090</name>
</gene>
<evidence type="ECO:0000313" key="2">
    <source>
        <dbReference type="Proteomes" id="UP000604046"/>
    </source>
</evidence>
<dbReference type="EMBL" id="CAJNDS010001857">
    <property type="protein sequence ID" value="CAE7285116.1"/>
    <property type="molecule type" value="Genomic_DNA"/>
</dbReference>
<organism evidence="1 2">
    <name type="scientific">Symbiodinium natans</name>
    <dbReference type="NCBI Taxonomy" id="878477"/>
    <lineage>
        <taxon>Eukaryota</taxon>
        <taxon>Sar</taxon>
        <taxon>Alveolata</taxon>
        <taxon>Dinophyceae</taxon>
        <taxon>Suessiales</taxon>
        <taxon>Symbiodiniaceae</taxon>
        <taxon>Symbiodinium</taxon>
    </lineage>
</organism>
<dbReference type="AlphaFoldDB" id="A0A812N350"/>
<sequence length="159" mass="18131">MVLGCLPPFVVERGMRLNENKIAYADLHKTGSIEANCARDRLLLRKQKSVAVPRGARKEVEVPVIKHVDAEEVIHVEKKVEVPQVQVVEKVVEVPQMESVEGRDLIEYIRLPPERRQAAREFEAVEEVGEELPLEIAEPTVEQRGEWTWRIMHIGGNLV</sequence>
<protein>
    <submittedName>
        <fullName evidence="1">Uncharacterized protein</fullName>
    </submittedName>
</protein>
<reference evidence="1" key="1">
    <citation type="submission" date="2021-02" db="EMBL/GenBank/DDBJ databases">
        <authorList>
            <person name="Dougan E. K."/>
            <person name="Rhodes N."/>
            <person name="Thang M."/>
            <person name="Chan C."/>
        </authorList>
    </citation>
    <scope>NUCLEOTIDE SEQUENCE</scope>
</reference>
<comment type="caution">
    <text evidence="1">The sequence shown here is derived from an EMBL/GenBank/DDBJ whole genome shotgun (WGS) entry which is preliminary data.</text>
</comment>
<dbReference type="Proteomes" id="UP000604046">
    <property type="component" value="Unassembled WGS sequence"/>
</dbReference>
<evidence type="ECO:0000313" key="1">
    <source>
        <dbReference type="EMBL" id="CAE7285116.1"/>
    </source>
</evidence>
<proteinExistence type="predicted"/>
<name>A0A812N350_9DINO</name>
<keyword evidence="2" id="KW-1185">Reference proteome</keyword>